<feature type="compositionally biased region" description="Basic residues" evidence="1">
    <location>
        <begin position="112"/>
        <end position="121"/>
    </location>
</feature>
<reference evidence="2 3" key="1">
    <citation type="journal article" date="2024" name="Commun. Biol.">
        <title>Comparative genomic analysis of thermophilic fungi reveals convergent evolutionary adaptations and gene losses.</title>
        <authorList>
            <person name="Steindorff A.S."/>
            <person name="Aguilar-Pontes M.V."/>
            <person name="Robinson A.J."/>
            <person name="Andreopoulos B."/>
            <person name="LaButti K."/>
            <person name="Kuo A."/>
            <person name="Mondo S."/>
            <person name="Riley R."/>
            <person name="Otillar R."/>
            <person name="Haridas S."/>
            <person name="Lipzen A."/>
            <person name="Grimwood J."/>
            <person name="Schmutz J."/>
            <person name="Clum A."/>
            <person name="Reid I.D."/>
            <person name="Moisan M.C."/>
            <person name="Butler G."/>
            <person name="Nguyen T.T.M."/>
            <person name="Dewar K."/>
            <person name="Conant G."/>
            <person name="Drula E."/>
            <person name="Henrissat B."/>
            <person name="Hansel C."/>
            <person name="Singer S."/>
            <person name="Hutchinson M.I."/>
            <person name="de Vries R.P."/>
            <person name="Natvig D.O."/>
            <person name="Powell A.J."/>
            <person name="Tsang A."/>
            <person name="Grigoriev I.V."/>
        </authorList>
    </citation>
    <scope>NUCLEOTIDE SEQUENCE [LARGE SCALE GENOMIC DNA]</scope>
    <source>
        <strain evidence="2 3">ATCC 24622</strain>
    </source>
</reference>
<feature type="compositionally biased region" description="Low complexity" evidence="1">
    <location>
        <begin position="21"/>
        <end position="33"/>
    </location>
</feature>
<evidence type="ECO:0000313" key="3">
    <source>
        <dbReference type="Proteomes" id="UP001586593"/>
    </source>
</evidence>
<comment type="caution">
    <text evidence="2">The sequence shown here is derived from an EMBL/GenBank/DDBJ whole genome shotgun (WGS) entry which is preliminary data.</text>
</comment>
<dbReference type="EMBL" id="JAZHXJ010001714">
    <property type="protein sequence ID" value="KAL1844445.1"/>
    <property type="molecule type" value="Genomic_DNA"/>
</dbReference>
<dbReference type="Proteomes" id="UP001586593">
    <property type="component" value="Unassembled WGS sequence"/>
</dbReference>
<gene>
    <name evidence="2" type="ORF">VTK73DRAFT_2546</name>
</gene>
<evidence type="ECO:0000313" key="2">
    <source>
        <dbReference type="EMBL" id="KAL1844445.1"/>
    </source>
</evidence>
<feature type="compositionally biased region" description="Low complexity" evidence="1">
    <location>
        <begin position="97"/>
        <end position="111"/>
    </location>
</feature>
<keyword evidence="3" id="KW-1185">Reference proteome</keyword>
<organism evidence="2 3">
    <name type="scientific">Phialemonium thermophilum</name>
    <dbReference type="NCBI Taxonomy" id="223376"/>
    <lineage>
        <taxon>Eukaryota</taxon>
        <taxon>Fungi</taxon>
        <taxon>Dikarya</taxon>
        <taxon>Ascomycota</taxon>
        <taxon>Pezizomycotina</taxon>
        <taxon>Sordariomycetes</taxon>
        <taxon>Sordariomycetidae</taxon>
        <taxon>Cephalothecales</taxon>
        <taxon>Cephalothecaceae</taxon>
        <taxon>Phialemonium</taxon>
    </lineage>
</organism>
<protein>
    <submittedName>
        <fullName evidence="2">Uncharacterized protein</fullName>
    </submittedName>
</protein>
<name>A0ABR3VS10_9PEZI</name>
<feature type="compositionally biased region" description="Low complexity" evidence="1">
    <location>
        <begin position="40"/>
        <end position="56"/>
    </location>
</feature>
<sequence length="121" mass="12954">MPSLGFLKKKRTREAHPDPPSTTSQPTSPVTPTAGKNVDSQPAPTSAPATQQPQAAHEVVNAQQPEATAAATATNVQTDGSHTAPQQSTQMDHSATHQLPPQQHQQHQQHQQLHRRTCPAS</sequence>
<accession>A0ABR3VS10</accession>
<evidence type="ECO:0000256" key="1">
    <source>
        <dbReference type="SAM" id="MobiDB-lite"/>
    </source>
</evidence>
<proteinExistence type="predicted"/>
<feature type="compositionally biased region" description="Polar residues" evidence="1">
    <location>
        <begin position="75"/>
        <end position="93"/>
    </location>
</feature>
<feature type="region of interest" description="Disordered" evidence="1">
    <location>
        <begin position="1"/>
        <end position="121"/>
    </location>
</feature>